<dbReference type="InterPro" id="IPR009057">
    <property type="entry name" value="Homeodomain-like_sf"/>
</dbReference>
<evidence type="ECO:0000259" key="5">
    <source>
        <dbReference type="PROSITE" id="PS01124"/>
    </source>
</evidence>
<feature type="domain" description="HTH araC/xylS-type" evidence="5">
    <location>
        <begin position="169"/>
        <end position="271"/>
    </location>
</feature>
<keyword evidence="2 6" id="KW-0238">DNA-binding</keyword>
<dbReference type="Pfam" id="PF12833">
    <property type="entry name" value="HTH_18"/>
    <property type="match status" value="1"/>
</dbReference>
<evidence type="ECO:0000256" key="3">
    <source>
        <dbReference type="ARBA" id="ARBA00023163"/>
    </source>
</evidence>
<dbReference type="InterPro" id="IPR050204">
    <property type="entry name" value="AraC_XylS_family_regulators"/>
</dbReference>
<reference evidence="6 7" key="1">
    <citation type="submission" date="2016-10" db="EMBL/GenBank/DDBJ databases">
        <authorList>
            <person name="Varghese N."/>
            <person name="Submissions S."/>
        </authorList>
    </citation>
    <scope>NUCLEOTIDE SEQUENCE [LARGE SCALE GENOMIC DNA]</scope>
    <source>
        <strain evidence="6 7">BS2774</strain>
    </source>
</reference>
<keyword evidence="7" id="KW-1185">Reference proteome</keyword>
<sequence>MKNRASEPLDSAPMISTPRHHTANEQPWFVLNSSRYSVMPSDHPAISHFYAFDAAQSTQVLAVPDGCVDIVFDCDAVRPSAKICGTPLAAKAVELNPNHHYFGVRFSPGVIPGFINVLAEELTERELDLLEVSTFARRIFDNIVQAPQLSEQMRLFNDYLAPRLMGKASPLTALVIQQAMRHRGSIRIHQLEDLSGYTSRTLHRQFSQDTGMSPKAFCRIIRCQAALDTLNTCRDVSFSALALDLGFADQSHFLRDFKQLVSTTPCDYQRKMLQNAYAERISYA</sequence>
<name>A0ABY0T990_9PSED</name>
<dbReference type="GO" id="GO:0003677">
    <property type="term" value="F:DNA binding"/>
    <property type="evidence" value="ECO:0007669"/>
    <property type="project" value="UniProtKB-KW"/>
</dbReference>
<comment type="function">
    <text evidence="4">Regulatory protein of the TOL plasmid xyl operons. XylS activates the xylXYZLTEGFJQKIH operon required for the degradation of toluene, m-xylene and p-xylene.</text>
</comment>
<protein>
    <submittedName>
        <fullName evidence="6">AraC-type DNA-binding protein</fullName>
    </submittedName>
</protein>
<gene>
    <name evidence="6" type="ORF">SAMN04490184_5650</name>
</gene>
<evidence type="ECO:0000256" key="1">
    <source>
        <dbReference type="ARBA" id="ARBA00023015"/>
    </source>
</evidence>
<evidence type="ECO:0000313" key="7">
    <source>
        <dbReference type="Proteomes" id="UP000182654"/>
    </source>
</evidence>
<keyword evidence="1" id="KW-0805">Transcription regulation</keyword>
<dbReference type="InterPro" id="IPR046532">
    <property type="entry name" value="DUF6597"/>
</dbReference>
<dbReference type="Gene3D" id="1.10.10.60">
    <property type="entry name" value="Homeodomain-like"/>
    <property type="match status" value="1"/>
</dbReference>
<dbReference type="Pfam" id="PF20240">
    <property type="entry name" value="DUF6597"/>
    <property type="match status" value="1"/>
</dbReference>
<dbReference type="Proteomes" id="UP000182654">
    <property type="component" value="Chromosome I"/>
</dbReference>
<dbReference type="SUPFAM" id="SSF46689">
    <property type="entry name" value="Homeodomain-like"/>
    <property type="match status" value="1"/>
</dbReference>
<dbReference type="InterPro" id="IPR018060">
    <property type="entry name" value="HTH_AraC"/>
</dbReference>
<dbReference type="SMART" id="SM00342">
    <property type="entry name" value="HTH_ARAC"/>
    <property type="match status" value="1"/>
</dbReference>
<dbReference type="PANTHER" id="PTHR46796">
    <property type="entry name" value="HTH-TYPE TRANSCRIPTIONAL ACTIVATOR RHAS-RELATED"/>
    <property type="match status" value="1"/>
</dbReference>
<dbReference type="PROSITE" id="PS01124">
    <property type="entry name" value="HTH_ARAC_FAMILY_2"/>
    <property type="match status" value="1"/>
</dbReference>
<evidence type="ECO:0000256" key="2">
    <source>
        <dbReference type="ARBA" id="ARBA00023125"/>
    </source>
</evidence>
<accession>A0ABY0T990</accession>
<evidence type="ECO:0000313" key="6">
    <source>
        <dbReference type="EMBL" id="SDP89375.1"/>
    </source>
</evidence>
<organism evidence="6 7">
    <name type="scientific">Pseudomonas extremorientalis</name>
    <dbReference type="NCBI Taxonomy" id="169669"/>
    <lineage>
        <taxon>Bacteria</taxon>
        <taxon>Pseudomonadati</taxon>
        <taxon>Pseudomonadota</taxon>
        <taxon>Gammaproteobacteria</taxon>
        <taxon>Pseudomonadales</taxon>
        <taxon>Pseudomonadaceae</taxon>
        <taxon>Pseudomonas</taxon>
    </lineage>
</organism>
<keyword evidence="3" id="KW-0804">Transcription</keyword>
<proteinExistence type="predicted"/>
<evidence type="ECO:0000256" key="4">
    <source>
        <dbReference type="ARBA" id="ARBA00037345"/>
    </source>
</evidence>
<dbReference type="EMBL" id="LT629708">
    <property type="protein sequence ID" value="SDP89375.1"/>
    <property type="molecule type" value="Genomic_DNA"/>
</dbReference>